<dbReference type="EMBL" id="SMKP01000465">
    <property type="protein sequence ID" value="TDC99109.1"/>
    <property type="molecule type" value="Genomic_DNA"/>
</dbReference>
<dbReference type="AlphaFoldDB" id="A0A4R4VH66"/>
<protein>
    <submittedName>
        <fullName evidence="1">Uncharacterized protein</fullName>
    </submittedName>
</protein>
<comment type="caution">
    <text evidence="1">The sequence shown here is derived from an EMBL/GenBank/DDBJ whole genome shotgun (WGS) entry which is preliminary data.</text>
</comment>
<accession>A0A4R4VH66</accession>
<reference evidence="1 2" key="1">
    <citation type="submission" date="2019-03" db="EMBL/GenBank/DDBJ databases">
        <title>Draft genome sequences of novel Actinobacteria.</title>
        <authorList>
            <person name="Sahin N."/>
            <person name="Ay H."/>
            <person name="Saygin H."/>
        </authorList>
    </citation>
    <scope>NUCLEOTIDE SEQUENCE [LARGE SCALE GENOMIC DNA]</scope>
    <source>
        <strain evidence="1 2">KC712</strain>
    </source>
</reference>
<proteinExistence type="predicted"/>
<dbReference type="RefSeq" id="WP_132520838.1">
    <property type="nucleotide sequence ID" value="NZ_SMKP01000465.1"/>
</dbReference>
<dbReference type="Proteomes" id="UP000294543">
    <property type="component" value="Unassembled WGS sequence"/>
</dbReference>
<sequence>MLRLDQAIVTESQRLSFGQVNARLVGPDAARILPWMLAGASERANDRLKDGLLPRPRRAPL</sequence>
<organism evidence="1 2">
    <name type="scientific">Nonomuraea diastatica</name>
    <dbReference type="NCBI Taxonomy" id="1848329"/>
    <lineage>
        <taxon>Bacteria</taxon>
        <taxon>Bacillati</taxon>
        <taxon>Actinomycetota</taxon>
        <taxon>Actinomycetes</taxon>
        <taxon>Streptosporangiales</taxon>
        <taxon>Streptosporangiaceae</taxon>
        <taxon>Nonomuraea</taxon>
    </lineage>
</organism>
<dbReference type="OrthoDB" id="5197650at2"/>
<gene>
    <name evidence="1" type="ORF">E1294_52190</name>
</gene>
<name>A0A4R4VH66_9ACTN</name>
<keyword evidence="2" id="KW-1185">Reference proteome</keyword>
<evidence type="ECO:0000313" key="1">
    <source>
        <dbReference type="EMBL" id="TDC99109.1"/>
    </source>
</evidence>
<evidence type="ECO:0000313" key="2">
    <source>
        <dbReference type="Proteomes" id="UP000294543"/>
    </source>
</evidence>